<sequence>MITRQELSLKNEWWVNNQYKVNEDELPKRDLFAVIEENLEHPLMLNIVGLRRVGKSTILKQVISKLLKQKVKPTNIFYFLFDYSIQIQKSEFLDEVLSIYFKEVVNKPSLLLNERIYILLDEIQYIENWQSILKRYYDLSGKKIKFIVTGSQSILLKGKYRESLAGRIFDYYLPPLSFREFIRINNNNVKMIESFDLMKLPDIFGELNSYNAYFGTDISRLSREYVITGQFPETGQLPTVEARHEYIVESVIGKVVEDCIRIFNIEKTDEFKLIVKHLLNNVSSIFEQTNICREIALSRLTLDKYLEYLKDSYIFEILYKYHKSLIKRGRILKKIYTPCINFTCALNHYKENHIDEVPQAFGKIIENVVYNVLMQKYKSSQITEALSFWRQGEKEIDFLVNFGEKQLPIEVKFSNNINQKDLVAITDYMKKKKIKYGVIVTRKELNKKEINKQTLYYIPYYLILMMI</sequence>
<dbReference type="AlphaFoldDB" id="A0A2N1UNQ9"/>
<dbReference type="Pfam" id="PF13173">
    <property type="entry name" value="AAA_14"/>
    <property type="match status" value="1"/>
</dbReference>
<evidence type="ECO:0008006" key="5">
    <source>
        <dbReference type="Google" id="ProtNLM"/>
    </source>
</evidence>
<feature type="domain" description="AAA" evidence="1">
    <location>
        <begin position="44"/>
        <end position="181"/>
    </location>
</feature>
<dbReference type="PANTHER" id="PTHR33295">
    <property type="entry name" value="ATPASE"/>
    <property type="match status" value="1"/>
</dbReference>
<gene>
    <name evidence="3" type="ORF">CVV26_01985</name>
</gene>
<dbReference type="Pfam" id="PF13635">
    <property type="entry name" value="DUF4143"/>
    <property type="match status" value="1"/>
</dbReference>
<dbReference type="PANTHER" id="PTHR33295:SF18">
    <property type="entry name" value="AAA+ ATPASE DOMAIN-CONTAINING PROTEIN"/>
    <property type="match status" value="1"/>
</dbReference>
<dbReference type="Gene3D" id="3.40.50.300">
    <property type="entry name" value="P-loop containing nucleotide triphosphate hydrolases"/>
    <property type="match status" value="1"/>
</dbReference>
<accession>A0A2N1UNQ9</accession>
<reference evidence="3 4" key="1">
    <citation type="journal article" date="2017" name="ISME J.">
        <title>Potential for microbial H2 and metal transformations associated with novel bacteria and archaea in deep terrestrial subsurface sediments.</title>
        <authorList>
            <person name="Hernsdorf A.W."/>
            <person name="Amano Y."/>
            <person name="Miyakawa K."/>
            <person name="Ise K."/>
            <person name="Suzuki Y."/>
            <person name="Anantharaman K."/>
            <person name="Probst A."/>
            <person name="Burstein D."/>
            <person name="Thomas B.C."/>
            <person name="Banfield J.F."/>
        </authorList>
    </citation>
    <scope>NUCLEOTIDE SEQUENCE [LARGE SCALE GENOMIC DNA]</scope>
    <source>
        <strain evidence="3">HGW-Kuenenbacteria-1</strain>
    </source>
</reference>
<evidence type="ECO:0000259" key="2">
    <source>
        <dbReference type="Pfam" id="PF13635"/>
    </source>
</evidence>
<proteinExistence type="predicted"/>
<dbReference type="SUPFAM" id="SSF52540">
    <property type="entry name" value="P-loop containing nucleoside triphosphate hydrolases"/>
    <property type="match status" value="1"/>
</dbReference>
<protein>
    <recommendedName>
        <fullName evidence="5">AAA+ ATPase domain-containing protein</fullName>
    </recommendedName>
</protein>
<dbReference type="InterPro" id="IPR027417">
    <property type="entry name" value="P-loop_NTPase"/>
</dbReference>
<organism evidence="3 4">
    <name type="scientific">Candidatus Kuenenbacteria bacterium HGW-Kuenenbacteria-1</name>
    <dbReference type="NCBI Taxonomy" id="2013812"/>
    <lineage>
        <taxon>Bacteria</taxon>
        <taxon>Candidatus Kueneniibacteriota</taxon>
    </lineage>
</organism>
<name>A0A2N1UNQ9_9BACT</name>
<evidence type="ECO:0000313" key="4">
    <source>
        <dbReference type="Proteomes" id="UP000233414"/>
    </source>
</evidence>
<comment type="caution">
    <text evidence="3">The sequence shown here is derived from an EMBL/GenBank/DDBJ whole genome shotgun (WGS) entry which is preliminary data.</text>
</comment>
<dbReference type="InterPro" id="IPR041682">
    <property type="entry name" value="AAA_14"/>
</dbReference>
<dbReference type="Proteomes" id="UP000233414">
    <property type="component" value="Unassembled WGS sequence"/>
</dbReference>
<dbReference type="EMBL" id="PGYQ01000006">
    <property type="protein sequence ID" value="PKL72415.1"/>
    <property type="molecule type" value="Genomic_DNA"/>
</dbReference>
<feature type="domain" description="DUF4143" evidence="2">
    <location>
        <begin position="257"/>
        <end position="413"/>
    </location>
</feature>
<evidence type="ECO:0000259" key="1">
    <source>
        <dbReference type="Pfam" id="PF13173"/>
    </source>
</evidence>
<evidence type="ECO:0000313" key="3">
    <source>
        <dbReference type="EMBL" id="PKL72415.1"/>
    </source>
</evidence>
<dbReference type="InterPro" id="IPR025420">
    <property type="entry name" value="DUF4143"/>
</dbReference>